<organism evidence="2 3">
    <name type="scientific">Cardiocondyla obscurior</name>
    <dbReference type="NCBI Taxonomy" id="286306"/>
    <lineage>
        <taxon>Eukaryota</taxon>
        <taxon>Metazoa</taxon>
        <taxon>Ecdysozoa</taxon>
        <taxon>Arthropoda</taxon>
        <taxon>Hexapoda</taxon>
        <taxon>Insecta</taxon>
        <taxon>Pterygota</taxon>
        <taxon>Neoptera</taxon>
        <taxon>Endopterygota</taxon>
        <taxon>Hymenoptera</taxon>
        <taxon>Apocrita</taxon>
        <taxon>Aculeata</taxon>
        <taxon>Formicoidea</taxon>
        <taxon>Formicidae</taxon>
        <taxon>Myrmicinae</taxon>
        <taxon>Cardiocondyla</taxon>
    </lineage>
</organism>
<evidence type="ECO:0000313" key="3">
    <source>
        <dbReference type="Proteomes" id="UP001430953"/>
    </source>
</evidence>
<evidence type="ECO:0000256" key="1">
    <source>
        <dbReference type="SAM" id="MobiDB-lite"/>
    </source>
</evidence>
<reference evidence="2 3" key="1">
    <citation type="submission" date="2023-03" db="EMBL/GenBank/DDBJ databases">
        <title>High recombination rates correlate with genetic variation in Cardiocondyla obscurior ants.</title>
        <authorList>
            <person name="Errbii M."/>
        </authorList>
    </citation>
    <scope>NUCLEOTIDE SEQUENCE [LARGE SCALE GENOMIC DNA]</scope>
    <source>
        <strain evidence="2">Alpha-2009</strain>
        <tissue evidence="2">Whole body</tissue>
    </source>
</reference>
<dbReference type="AlphaFoldDB" id="A0AAW2GP50"/>
<feature type="compositionally biased region" description="Basic residues" evidence="1">
    <location>
        <begin position="28"/>
        <end position="46"/>
    </location>
</feature>
<sequence>MVAKFDSVNREILIEAIKERDKGGSGGKVHKVAKRNSKQGKGRRKVERKILDRKRGETKMFTKLDTFHTAIGGSE</sequence>
<feature type="region of interest" description="Disordered" evidence="1">
    <location>
        <begin position="22"/>
        <end position="46"/>
    </location>
</feature>
<gene>
    <name evidence="2" type="ORF">PUN28_003630</name>
</gene>
<name>A0AAW2GP50_9HYME</name>
<dbReference type="EMBL" id="JADYXP020000003">
    <property type="protein sequence ID" value="KAL0128461.1"/>
    <property type="molecule type" value="Genomic_DNA"/>
</dbReference>
<proteinExistence type="predicted"/>
<accession>A0AAW2GP50</accession>
<comment type="caution">
    <text evidence="2">The sequence shown here is derived from an EMBL/GenBank/DDBJ whole genome shotgun (WGS) entry which is preliminary data.</text>
</comment>
<keyword evidence="3" id="KW-1185">Reference proteome</keyword>
<evidence type="ECO:0000313" key="2">
    <source>
        <dbReference type="EMBL" id="KAL0128461.1"/>
    </source>
</evidence>
<protein>
    <submittedName>
        <fullName evidence="2">Uncharacterized protein</fullName>
    </submittedName>
</protein>
<dbReference type="Proteomes" id="UP001430953">
    <property type="component" value="Unassembled WGS sequence"/>
</dbReference>